<dbReference type="AlphaFoldDB" id="A0A9W9YVL2"/>
<dbReference type="OrthoDB" id="5971732at2759"/>
<accession>A0A9W9YVL2</accession>
<protein>
    <submittedName>
        <fullName evidence="1">Uncharacterized protein</fullName>
    </submittedName>
</protein>
<evidence type="ECO:0000313" key="2">
    <source>
        <dbReference type="Proteomes" id="UP001163046"/>
    </source>
</evidence>
<organism evidence="1 2">
    <name type="scientific">Desmophyllum pertusum</name>
    <dbReference type="NCBI Taxonomy" id="174260"/>
    <lineage>
        <taxon>Eukaryota</taxon>
        <taxon>Metazoa</taxon>
        <taxon>Cnidaria</taxon>
        <taxon>Anthozoa</taxon>
        <taxon>Hexacorallia</taxon>
        <taxon>Scleractinia</taxon>
        <taxon>Caryophylliina</taxon>
        <taxon>Caryophylliidae</taxon>
        <taxon>Desmophyllum</taxon>
    </lineage>
</organism>
<sequence length="126" mass="14266">MKILLKTAISCLCSWANDIDLTVAEMQSKEGIRLCPVCITSTPKAKRKCINQECRVSLKIAKKQANANRQFEKVMMNAVMSQADIYKIQPSESPRKVRRPSICGVVRKLMRGTHHEVKDILFIGTF</sequence>
<evidence type="ECO:0000313" key="1">
    <source>
        <dbReference type="EMBL" id="KAJ7369559.1"/>
    </source>
</evidence>
<keyword evidence="2" id="KW-1185">Reference proteome</keyword>
<dbReference type="Proteomes" id="UP001163046">
    <property type="component" value="Unassembled WGS sequence"/>
</dbReference>
<gene>
    <name evidence="1" type="ORF">OS493_038054</name>
</gene>
<name>A0A9W9YVL2_9CNID</name>
<proteinExistence type="predicted"/>
<comment type="caution">
    <text evidence="1">The sequence shown here is derived from an EMBL/GenBank/DDBJ whole genome shotgun (WGS) entry which is preliminary data.</text>
</comment>
<dbReference type="EMBL" id="MU826909">
    <property type="protein sequence ID" value="KAJ7369559.1"/>
    <property type="molecule type" value="Genomic_DNA"/>
</dbReference>
<reference evidence="1" key="1">
    <citation type="submission" date="2023-01" db="EMBL/GenBank/DDBJ databases">
        <title>Genome assembly of the deep-sea coral Lophelia pertusa.</title>
        <authorList>
            <person name="Herrera S."/>
            <person name="Cordes E."/>
        </authorList>
    </citation>
    <scope>NUCLEOTIDE SEQUENCE</scope>
    <source>
        <strain evidence="1">USNM1676648</strain>
        <tissue evidence="1">Polyp</tissue>
    </source>
</reference>